<gene>
    <name evidence="1" type="ORF">MUK42_35489</name>
</gene>
<protein>
    <submittedName>
        <fullName evidence="1">Uncharacterized protein</fullName>
    </submittedName>
</protein>
<reference evidence="1" key="1">
    <citation type="submission" date="2022-05" db="EMBL/GenBank/DDBJ databases">
        <title>The Musa troglodytarum L. genome provides insights into the mechanism of non-climacteric behaviour and enrichment of carotenoids.</title>
        <authorList>
            <person name="Wang J."/>
        </authorList>
    </citation>
    <scope>NUCLEOTIDE SEQUENCE</scope>
    <source>
        <tissue evidence="1">Leaf</tissue>
    </source>
</reference>
<accession>A0A9E7KKW8</accession>
<keyword evidence="2" id="KW-1185">Reference proteome</keyword>
<evidence type="ECO:0000313" key="2">
    <source>
        <dbReference type="Proteomes" id="UP001055439"/>
    </source>
</evidence>
<dbReference type="Proteomes" id="UP001055439">
    <property type="component" value="Chromosome 7"/>
</dbReference>
<organism evidence="1 2">
    <name type="scientific">Musa troglodytarum</name>
    <name type="common">fe'i banana</name>
    <dbReference type="NCBI Taxonomy" id="320322"/>
    <lineage>
        <taxon>Eukaryota</taxon>
        <taxon>Viridiplantae</taxon>
        <taxon>Streptophyta</taxon>
        <taxon>Embryophyta</taxon>
        <taxon>Tracheophyta</taxon>
        <taxon>Spermatophyta</taxon>
        <taxon>Magnoliopsida</taxon>
        <taxon>Liliopsida</taxon>
        <taxon>Zingiberales</taxon>
        <taxon>Musaceae</taxon>
        <taxon>Musa</taxon>
    </lineage>
</organism>
<proteinExistence type="predicted"/>
<name>A0A9E7KKW8_9LILI</name>
<dbReference type="EMBL" id="CP097509">
    <property type="protein sequence ID" value="URE19744.1"/>
    <property type="molecule type" value="Genomic_DNA"/>
</dbReference>
<sequence>MVGVLEAVVGFLQAQAEQTRTAPWLDLAPCAAGHRIRFYTDVLTWGVSCFPQWLSQERAEL</sequence>
<dbReference type="AlphaFoldDB" id="A0A9E7KKW8"/>
<evidence type="ECO:0000313" key="1">
    <source>
        <dbReference type="EMBL" id="URE19744.1"/>
    </source>
</evidence>